<dbReference type="PANTHER" id="PTHR32468:SF102">
    <property type="entry name" value="OS08G0117800 PROTEIN"/>
    <property type="match status" value="1"/>
</dbReference>
<feature type="transmembrane region" description="Helical" evidence="13">
    <location>
        <begin position="183"/>
        <end position="203"/>
    </location>
</feature>
<dbReference type="GO" id="GO:0009941">
    <property type="term" value="C:chloroplast envelope"/>
    <property type="evidence" value="ECO:0007669"/>
    <property type="project" value="UniProtKB-SubCell"/>
</dbReference>
<organism evidence="17 18">
    <name type="scientific">Zea mays</name>
    <name type="common">Maize</name>
    <dbReference type="NCBI Taxonomy" id="4577"/>
    <lineage>
        <taxon>Eukaryota</taxon>
        <taxon>Viridiplantae</taxon>
        <taxon>Streptophyta</taxon>
        <taxon>Embryophyta</taxon>
        <taxon>Tracheophyta</taxon>
        <taxon>Spermatophyta</taxon>
        <taxon>Magnoliopsida</taxon>
        <taxon>Liliopsida</taxon>
        <taxon>Poales</taxon>
        <taxon>Poaceae</taxon>
        <taxon>PACMAD clade</taxon>
        <taxon>Panicoideae</taxon>
        <taxon>Andropogonodae</taxon>
        <taxon>Andropogoneae</taxon>
        <taxon>Tripsacinae</taxon>
        <taxon>Zea</taxon>
    </lineage>
</organism>
<dbReference type="Pfam" id="PF00999">
    <property type="entry name" value="Na_H_Exchanger"/>
    <property type="match status" value="1"/>
</dbReference>
<dbReference type="InterPro" id="IPR038770">
    <property type="entry name" value="Na+/solute_symporter_sf"/>
</dbReference>
<dbReference type="Pfam" id="PF23256">
    <property type="entry name" value="CHX17_2nd"/>
    <property type="match status" value="1"/>
</dbReference>
<dbReference type="Pfam" id="PF23259">
    <property type="entry name" value="CHX17_C"/>
    <property type="match status" value="1"/>
</dbReference>
<evidence type="ECO:0007829" key="19">
    <source>
        <dbReference type="PeptideAtlas" id="A0A804NNG0"/>
    </source>
</evidence>
<dbReference type="GO" id="GO:0015297">
    <property type="term" value="F:antiporter activity"/>
    <property type="evidence" value="ECO:0007669"/>
    <property type="project" value="InterPro"/>
</dbReference>
<keyword evidence="6 13" id="KW-0812">Transmembrane</keyword>
<evidence type="ECO:0000256" key="3">
    <source>
        <dbReference type="ARBA" id="ARBA00004141"/>
    </source>
</evidence>
<evidence type="ECO:0000256" key="4">
    <source>
        <dbReference type="ARBA" id="ARBA00022448"/>
    </source>
</evidence>
<dbReference type="Gene3D" id="1.20.1530.20">
    <property type="match status" value="2"/>
</dbReference>
<evidence type="ECO:0000256" key="10">
    <source>
        <dbReference type="ARBA" id="ARBA00023136"/>
    </source>
</evidence>
<dbReference type="AlphaFoldDB" id="A0A804NNG0"/>
<feature type="domain" description="Cation/H(+) antiporter C-terminal" evidence="16">
    <location>
        <begin position="613"/>
        <end position="759"/>
    </location>
</feature>
<dbReference type="GO" id="GO:1902600">
    <property type="term" value="P:proton transmembrane transport"/>
    <property type="evidence" value="ECO:0007669"/>
    <property type="project" value="InterPro"/>
</dbReference>
<dbReference type="Proteomes" id="UP000007305">
    <property type="component" value="Chromosome 4"/>
</dbReference>
<evidence type="ECO:0000256" key="5">
    <source>
        <dbReference type="ARBA" id="ARBA00022538"/>
    </source>
</evidence>
<dbReference type="InterPro" id="IPR057290">
    <property type="entry name" value="CHX17_C"/>
</dbReference>
<name>A0A804NNG0_MAIZE</name>
<dbReference type="GO" id="GO:0016020">
    <property type="term" value="C:membrane"/>
    <property type="evidence" value="ECO:0007669"/>
    <property type="project" value="UniProtKB-SubCell"/>
</dbReference>
<comment type="function">
    <text evidence="1">May function as sodium-coupled metabolite transporter across the chloroplast envelope.</text>
</comment>
<dbReference type="InterPro" id="IPR050794">
    <property type="entry name" value="CPA2_transporter"/>
</dbReference>
<dbReference type="Gramene" id="Zm00001eb173670_T001">
    <property type="protein sequence ID" value="Zm00001eb173670_P001"/>
    <property type="gene ID" value="Zm00001eb173670"/>
</dbReference>
<evidence type="ECO:0008006" key="20">
    <source>
        <dbReference type="Google" id="ProtNLM"/>
    </source>
</evidence>
<evidence type="ECO:0000256" key="11">
    <source>
        <dbReference type="ARBA" id="ARBA00038341"/>
    </source>
</evidence>
<keyword evidence="9" id="KW-0406">Ion transport</keyword>
<evidence type="ECO:0000256" key="2">
    <source>
        <dbReference type="ARBA" id="ARBA00004119"/>
    </source>
</evidence>
<dbReference type="EnsemblPlants" id="Zm00001eb173670_T001">
    <property type="protein sequence ID" value="Zm00001eb173670_P001"/>
    <property type="gene ID" value="Zm00001eb173670"/>
</dbReference>
<feature type="transmembrane region" description="Helical" evidence="13">
    <location>
        <begin position="245"/>
        <end position="264"/>
    </location>
</feature>
<dbReference type="GO" id="GO:0012505">
    <property type="term" value="C:endomembrane system"/>
    <property type="evidence" value="ECO:0000318"/>
    <property type="project" value="GO_Central"/>
</dbReference>
<dbReference type="InterPro" id="IPR057291">
    <property type="entry name" value="CHX17_2nd"/>
</dbReference>
<feature type="region of interest" description="Disordered" evidence="12">
    <location>
        <begin position="761"/>
        <end position="784"/>
    </location>
</feature>
<evidence type="ECO:0000256" key="6">
    <source>
        <dbReference type="ARBA" id="ARBA00022692"/>
    </source>
</evidence>
<reference evidence="18" key="1">
    <citation type="journal article" date="2009" name="Science">
        <title>The B73 maize genome: complexity, diversity, and dynamics.</title>
        <authorList>
            <person name="Schnable P.S."/>
            <person name="Ware D."/>
            <person name="Fulton R.S."/>
            <person name="Stein J.C."/>
            <person name="Wei F."/>
            <person name="Pasternak S."/>
            <person name="Liang C."/>
            <person name="Zhang J."/>
            <person name="Fulton L."/>
            <person name="Graves T.A."/>
            <person name="Minx P."/>
            <person name="Reily A.D."/>
            <person name="Courtney L."/>
            <person name="Kruchowski S.S."/>
            <person name="Tomlinson C."/>
            <person name="Strong C."/>
            <person name="Delehaunty K."/>
            <person name="Fronick C."/>
            <person name="Courtney B."/>
            <person name="Rock S.M."/>
            <person name="Belter E."/>
            <person name="Du F."/>
            <person name="Kim K."/>
            <person name="Abbott R.M."/>
            <person name="Cotton M."/>
            <person name="Levy A."/>
            <person name="Marchetto P."/>
            <person name="Ochoa K."/>
            <person name="Jackson S.M."/>
            <person name="Gillam B."/>
            <person name="Chen W."/>
            <person name="Yan L."/>
            <person name="Higginbotham J."/>
            <person name="Cardenas M."/>
            <person name="Waligorski J."/>
            <person name="Applebaum E."/>
            <person name="Phelps L."/>
            <person name="Falcone J."/>
            <person name="Kanchi K."/>
            <person name="Thane T."/>
            <person name="Scimone A."/>
            <person name="Thane N."/>
            <person name="Henke J."/>
            <person name="Wang T."/>
            <person name="Ruppert J."/>
            <person name="Shah N."/>
            <person name="Rotter K."/>
            <person name="Hodges J."/>
            <person name="Ingenthron E."/>
            <person name="Cordes M."/>
            <person name="Kohlberg S."/>
            <person name="Sgro J."/>
            <person name="Delgado B."/>
            <person name="Mead K."/>
            <person name="Chinwalla A."/>
            <person name="Leonard S."/>
            <person name="Crouse K."/>
            <person name="Collura K."/>
            <person name="Kudrna D."/>
            <person name="Currie J."/>
            <person name="He R."/>
            <person name="Angelova A."/>
            <person name="Rajasekar S."/>
            <person name="Mueller T."/>
            <person name="Lomeli R."/>
            <person name="Scara G."/>
            <person name="Ko A."/>
            <person name="Delaney K."/>
            <person name="Wissotski M."/>
            <person name="Lopez G."/>
            <person name="Campos D."/>
            <person name="Braidotti M."/>
            <person name="Ashley E."/>
            <person name="Golser W."/>
            <person name="Kim H."/>
            <person name="Lee S."/>
            <person name="Lin J."/>
            <person name="Dujmic Z."/>
            <person name="Kim W."/>
            <person name="Talag J."/>
            <person name="Zuccolo A."/>
            <person name="Fan C."/>
            <person name="Sebastian A."/>
            <person name="Kramer M."/>
            <person name="Spiegel L."/>
            <person name="Nascimento L."/>
            <person name="Zutavern T."/>
            <person name="Miller B."/>
            <person name="Ambroise C."/>
            <person name="Muller S."/>
            <person name="Spooner W."/>
            <person name="Narechania A."/>
            <person name="Ren L."/>
            <person name="Wei S."/>
            <person name="Kumari S."/>
            <person name="Faga B."/>
            <person name="Levy M.J."/>
            <person name="McMahan L."/>
            <person name="Van Buren P."/>
            <person name="Vaughn M.W."/>
            <person name="Ying K."/>
            <person name="Yeh C.-T."/>
            <person name="Emrich S.J."/>
            <person name="Jia Y."/>
            <person name="Kalyanaraman A."/>
            <person name="Hsia A.-P."/>
            <person name="Barbazuk W.B."/>
            <person name="Baucom R.S."/>
            <person name="Brutnell T.P."/>
            <person name="Carpita N.C."/>
            <person name="Chaparro C."/>
            <person name="Chia J.-M."/>
            <person name="Deragon J.-M."/>
            <person name="Estill J.C."/>
            <person name="Fu Y."/>
            <person name="Jeddeloh J.A."/>
            <person name="Han Y."/>
            <person name="Lee H."/>
            <person name="Li P."/>
            <person name="Lisch D.R."/>
            <person name="Liu S."/>
            <person name="Liu Z."/>
            <person name="Nagel D.H."/>
            <person name="McCann M.C."/>
            <person name="SanMiguel P."/>
            <person name="Myers A.M."/>
            <person name="Nettleton D."/>
            <person name="Nguyen J."/>
            <person name="Penning B.W."/>
            <person name="Ponnala L."/>
            <person name="Schneider K.L."/>
            <person name="Schwartz D.C."/>
            <person name="Sharma A."/>
            <person name="Soderlund C."/>
            <person name="Springer N.M."/>
            <person name="Sun Q."/>
            <person name="Wang H."/>
            <person name="Waterman M."/>
            <person name="Westerman R."/>
            <person name="Wolfgruber T.K."/>
            <person name="Yang L."/>
            <person name="Yu Y."/>
            <person name="Zhang L."/>
            <person name="Zhou S."/>
            <person name="Zhu Q."/>
            <person name="Bennetzen J.L."/>
            <person name="Dawe R.K."/>
            <person name="Jiang J."/>
            <person name="Jiang N."/>
            <person name="Presting G.G."/>
            <person name="Wessler S.R."/>
            <person name="Aluru S."/>
            <person name="Martienssen R.A."/>
            <person name="Clifton S.W."/>
            <person name="McCombie W.R."/>
            <person name="Wing R.A."/>
            <person name="Wilson R.K."/>
        </authorList>
    </citation>
    <scope>NUCLEOTIDE SEQUENCE [LARGE SCALE GENOMIC DNA]</scope>
    <source>
        <strain evidence="18">cv. B73</strain>
    </source>
</reference>
<evidence type="ECO:0000256" key="7">
    <source>
        <dbReference type="ARBA" id="ARBA00022958"/>
    </source>
</evidence>
<keyword evidence="18" id="KW-1185">Reference proteome</keyword>
<comment type="similarity">
    <text evidence="11">Belongs to the monovalent cation:proton antiporter 2 (CPA2) transporter (TC 2.A.37) family. CHX (TC 2.A.37.4) subfamily.</text>
</comment>
<evidence type="ECO:0000313" key="17">
    <source>
        <dbReference type="EnsemblPlants" id="Zm00001eb173670_P001"/>
    </source>
</evidence>
<keyword evidence="7" id="KW-0630">Potassium</keyword>
<feature type="transmembrane region" description="Helical" evidence="13">
    <location>
        <begin position="45"/>
        <end position="64"/>
    </location>
</feature>
<evidence type="ECO:0000256" key="9">
    <source>
        <dbReference type="ARBA" id="ARBA00023065"/>
    </source>
</evidence>
<feature type="compositionally biased region" description="Basic and acidic residues" evidence="12">
    <location>
        <begin position="768"/>
        <end position="784"/>
    </location>
</feature>
<evidence type="ECO:0000256" key="1">
    <source>
        <dbReference type="ARBA" id="ARBA00003198"/>
    </source>
</evidence>
<dbReference type="InterPro" id="IPR006153">
    <property type="entry name" value="Cation/H_exchanger_TM"/>
</dbReference>
<feature type="domain" description="Cation/H+ exchanger transmembrane" evidence="14">
    <location>
        <begin position="66"/>
        <end position="301"/>
    </location>
</feature>
<reference evidence="17" key="3">
    <citation type="submission" date="2021-05" db="UniProtKB">
        <authorList>
            <consortium name="EnsemblPlants"/>
        </authorList>
    </citation>
    <scope>IDENTIFICATION</scope>
    <source>
        <strain evidence="17">cv. B73</strain>
    </source>
</reference>
<protein>
    <recommendedName>
        <fullName evidence="20">Cation/H(+) antiporter 15</fullName>
    </recommendedName>
</protein>
<evidence type="ECO:0000259" key="15">
    <source>
        <dbReference type="Pfam" id="PF23256"/>
    </source>
</evidence>
<dbReference type="InParanoid" id="A0A804NNG0"/>
<dbReference type="FunFam" id="3.40.50.12370:FF:000002">
    <property type="entry name" value="Cation/H(+) antiporter 14"/>
    <property type="match status" value="1"/>
</dbReference>
<evidence type="ECO:0000256" key="12">
    <source>
        <dbReference type="SAM" id="MobiDB-lite"/>
    </source>
</evidence>
<evidence type="ECO:0000256" key="8">
    <source>
        <dbReference type="ARBA" id="ARBA00022989"/>
    </source>
</evidence>
<reference evidence="17" key="2">
    <citation type="submission" date="2019-07" db="EMBL/GenBank/DDBJ databases">
        <authorList>
            <person name="Seetharam A."/>
            <person name="Woodhouse M."/>
            <person name="Cannon E."/>
        </authorList>
    </citation>
    <scope>NUCLEOTIDE SEQUENCE [LARGE SCALE GENOMIC DNA]</scope>
    <source>
        <strain evidence="17">cv. B73</strain>
    </source>
</reference>
<keyword evidence="10 13" id="KW-0472">Membrane</keyword>
<feature type="transmembrane region" description="Helical" evidence="13">
    <location>
        <begin position="142"/>
        <end position="163"/>
    </location>
</feature>
<keyword evidence="5" id="KW-0633">Potassium transport</keyword>
<comment type="subcellular location">
    <subcellularLocation>
        <location evidence="3">Membrane</location>
        <topology evidence="3">Multi-pass membrane protein</topology>
    </subcellularLocation>
    <subcellularLocation>
        <location evidence="2">Plastid</location>
        <location evidence="2">Chloroplast envelope</location>
    </subcellularLocation>
</comment>
<evidence type="ECO:0000256" key="13">
    <source>
        <dbReference type="SAM" id="Phobius"/>
    </source>
</evidence>
<keyword evidence="4" id="KW-0813">Transport</keyword>
<accession>A0A804NNG0</accession>
<dbReference type="GO" id="GO:0006813">
    <property type="term" value="P:potassium ion transport"/>
    <property type="evidence" value="ECO:0007669"/>
    <property type="project" value="UniProtKB-KW"/>
</dbReference>
<evidence type="ECO:0000259" key="14">
    <source>
        <dbReference type="Pfam" id="PF00999"/>
    </source>
</evidence>
<evidence type="ECO:0000259" key="16">
    <source>
        <dbReference type="Pfam" id="PF23259"/>
    </source>
</evidence>
<feature type="transmembrane region" description="Helical" evidence="13">
    <location>
        <begin position="111"/>
        <end position="130"/>
    </location>
</feature>
<keyword evidence="8 13" id="KW-1133">Transmembrane helix</keyword>
<feature type="transmembrane region" description="Helical" evidence="13">
    <location>
        <begin position="210"/>
        <end position="233"/>
    </location>
</feature>
<feature type="transmembrane region" description="Helical" evidence="13">
    <location>
        <begin position="349"/>
        <end position="368"/>
    </location>
</feature>
<proteinExistence type="evidence at protein level"/>
<dbReference type="PANTHER" id="PTHR32468">
    <property type="entry name" value="CATION/H + ANTIPORTER"/>
    <property type="match status" value="1"/>
</dbReference>
<dbReference type="GO" id="GO:0006885">
    <property type="term" value="P:regulation of pH"/>
    <property type="evidence" value="ECO:0000318"/>
    <property type="project" value="GO_Central"/>
</dbReference>
<evidence type="ECO:0000313" key="18">
    <source>
        <dbReference type="Proteomes" id="UP000007305"/>
    </source>
</evidence>
<feature type="domain" description="Cation/H(+) antiporter central" evidence="15">
    <location>
        <begin position="458"/>
        <end position="589"/>
    </location>
</feature>
<dbReference type="Gene3D" id="3.40.50.12370">
    <property type="match status" value="1"/>
</dbReference>
<feature type="transmembrane region" description="Helical" evidence="13">
    <location>
        <begin position="71"/>
        <end position="91"/>
    </location>
</feature>
<keyword evidence="19" id="KW-1267">Proteomics identification</keyword>
<feature type="transmembrane region" description="Helical" evidence="13">
    <location>
        <begin position="380"/>
        <end position="399"/>
    </location>
</feature>
<dbReference type="GO" id="GO:0098662">
    <property type="term" value="P:inorganic cation transmembrane transport"/>
    <property type="evidence" value="ECO:0000318"/>
    <property type="project" value="GO_Central"/>
</dbReference>
<sequence length="784" mass="83804">MSREAPPGPQLLAEVTVNKSIFCFPLNDSVATSSGVFAGDDPLKFYFPLLLYHVCAVFALSRAVHALLGRANVPLVISQIVAGALLGPSLLGRVLPNASAPFATPEGWLQLNTVGAYAFTLQIFVIGVKTDLGMIVKSGKKAVAIAFFGAIGPHMAMYAAAAALGARVPAPWKANFMLTNLNVWWSLSAFIVVCSTLGDLNLLSSKLGRLAMSAALIGDFANTIFVAGITSYLLASSPLERVQRIGFLSLVIFAIFIGFLTYVARPAILRLMRDVPEGGLLSEARLVAVLLITIVCSFASEGGLRLDVFKITDASTCLLLEIFLLVGVAAKQAACMLPCIYCGMSPREAFIVGLMMNFKGITEVAYASAFVDSDIFDEQVYAAFMLNILLLGAATSSLVKHLYHPEEKYVAYRRRTVQHKKLGDELRMLACVHSQADVAPMLALLDAASPSPVSPVSVYLLHLTPLVGLTSSVLRAFKYGDRNCVPSGGTDSGRIVNAFQYFVQQRPVGSASLLPYVCIAPYATMHDDVCAVALEKRAMLIVVPFHQRLAIDGSVENTTASAGSVQAANVNVLHYSPCSVAILVDRGSLSVASSAVAGGPAATADADGFPHRVALYFLGGPDDREALALATHMAEDAPIGLTVFRFLPPPEWRKGGDPEEDRLDEEALQEYVRRWVDGHRVAYSENLVCSSDEMVDTIRKSSPASDLLIVGRRADGPKSPLTVGISDWSEHLELGVLGDLLTSTDFGCRVSTLVVQQQTRAAAGEISRSPEKNAAKPPESDGHV</sequence>